<protein>
    <recommendedName>
        <fullName evidence="2">DUF6824 domain-containing protein</fullName>
    </recommendedName>
</protein>
<keyword evidence="4" id="KW-1185">Reference proteome</keyword>
<dbReference type="AlphaFoldDB" id="A0AAD2JH57"/>
<organism evidence="3 4">
    <name type="scientific">Cylindrotheca closterium</name>
    <dbReference type="NCBI Taxonomy" id="2856"/>
    <lineage>
        <taxon>Eukaryota</taxon>
        <taxon>Sar</taxon>
        <taxon>Stramenopiles</taxon>
        <taxon>Ochrophyta</taxon>
        <taxon>Bacillariophyta</taxon>
        <taxon>Bacillariophyceae</taxon>
        <taxon>Bacillariophycidae</taxon>
        <taxon>Bacillariales</taxon>
        <taxon>Bacillariaceae</taxon>
        <taxon>Cylindrotheca</taxon>
    </lineage>
</organism>
<feature type="compositionally biased region" description="Low complexity" evidence="1">
    <location>
        <begin position="146"/>
        <end position="160"/>
    </location>
</feature>
<dbReference type="InterPro" id="IPR049227">
    <property type="entry name" value="DUF6824"/>
</dbReference>
<feature type="domain" description="DUF6824" evidence="2">
    <location>
        <begin position="14"/>
        <end position="101"/>
    </location>
</feature>
<proteinExistence type="predicted"/>
<dbReference type="Proteomes" id="UP001295423">
    <property type="component" value="Unassembled WGS sequence"/>
</dbReference>
<comment type="caution">
    <text evidence="3">The sequence shown here is derived from an EMBL/GenBank/DDBJ whole genome shotgun (WGS) entry which is preliminary data.</text>
</comment>
<evidence type="ECO:0000256" key="1">
    <source>
        <dbReference type="SAM" id="MobiDB-lite"/>
    </source>
</evidence>
<reference evidence="3" key="1">
    <citation type="submission" date="2023-08" db="EMBL/GenBank/DDBJ databases">
        <authorList>
            <person name="Audoor S."/>
            <person name="Bilcke G."/>
        </authorList>
    </citation>
    <scope>NUCLEOTIDE SEQUENCE</scope>
</reference>
<dbReference type="Pfam" id="PF20710">
    <property type="entry name" value="DUF6824"/>
    <property type="match status" value="1"/>
</dbReference>
<dbReference type="EMBL" id="CAKOGP040001759">
    <property type="protein sequence ID" value="CAJ1950074.1"/>
    <property type="molecule type" value="Genomic_DNA"/>
</dbReference>
<gene>
    <name evidence="3" type="ORF">CYCCA115_LOCUS12409</name>
</gene>
<sequence>MDNFKSFDNPRPYDVLCGRNRNSFNNIGNRRFRITISMNVEKYNGMRSRHERSKFITSLAQTMRYEVGFRFLKRKGGAKNAQTVELTDDEIRAKIGHALRDLSSTMKEEGNGRTTTPESKVPRPGPYKKQDKKALRMVSSSASLVTMSSASTMSSAQSTLDGTKPTASMPTPCPAPVTASSAQIKVSSAPIVATIQGQVTLENAEKAGAAPDQVRSSSPPVQLMLSKLPLAEQETTPLQSNPVVDNFKTVSPEAEQEKGKFPYHPFLDHIVGEQGCQQMSLLDACQQSLLNPPPMYLIPSLDEEDELDDFWRTSELLQNEHSALAPTNTRSNRSMSVGSYCCDTISLPSSACLSDTMMENLSLVNNN</sequence>
<evidence type="ECO:0000313" key="3">
    <source>
        <dbReference type="EMBL" id="CAJ1950074.1"/>
    </source>
</evidence>
<accession>A0AAD2JH57</accession>
<name>A0AAD2JH57_9STRA</name>
<feature type="region of interest" description="Disordered" evidence="1">
    <location>
        <begin position="146"/>
        <end position="175"/>
    </location>
</feature>
<evidence type="ECO:0000259" key="2">
    <source>
        <dbReference type="Pfam" id="PF20710"/>
    </source>
</evidence>
<feature type="region of interest" description="Disordered" evidence="1">
    <location>
        <begin position="102"/>
        <end position="134"/>
    </location>
</feature>
<evidence type="ECO:0000313" key="4">
    <source>
        <dbReference type="Proteomes" id="UP001295423"/>
    </source>
</evidence>